<dbReference type="EMBL" id="JAHXPT010000010">
    <property type="protein sequence ID" value="MBW6411018.1"/>
    <property type="molecule type" value="Genomic_DNA"/>
</dbReference>
<evidence type="ECO:0000313" key="1">
    <source>
        <dbReference type="EMBL" id="MBW6411018.1"/>
    </source>
</evidence>
<reference evidence="1 2" key="1">
    <citation type="submission" date="2021-07" db="EMBL/GenBank/DDBJ databases">
        <title>Clostridium weizhouense sp. nov., an anaerobic bacterium isolated from activated sludge of Petroleum wastewater.</title>
        <authorList>
            <person name="Li Q."/>
        </authorList>
    </citation>
    <scope>NUCLEOTIDE SEQUENCE [LARGE SCALE GENOMIC DNA]</scope>
    <source>
        <strain evidence="1 2">YB-6</strain>
    </source>
</reference>
<protein>
    <submittedName>
        <fullName evidence="1">Uncharacterized protein</fullName>
    </submittedName>
</protein>
<name>A0ABS7AQS2_9CLOT</name>
<keyword evidence="2" id="KW-1185">Reference proteome</keyword>
<evidence type="ECO:0000313" key="2">
    <source>
        <dbReference type="Proteomes" id="UP001519921"/>
    </source>
</evidence>
<gene>
    <name evidence="1" type="ORF">KYD98_13015</name>
</gene>
<dbReference type="Proteomes" id="UP001519921">
    <property type="component" value="Unassembled WGS sequence"/>
</dbReference>
<organism evidence="1 2">
    <name type="scientific">Clostridium weizhouense</name>
    <dbReference type="NCBI Taxonomy" id="2859781"/>
    <lineage>
        <taxon>Bacteria</taxon>
        <taxon>Bacillati</taxon>
        <taxon>Bacillota</taxon>
        <taxon>Clostridia</taxon>
        <taxon>Eubacteriales</taxon>
        <taxon>Clostridiaceae</taxon>
        <taxon>Clostridium</taxon>
    </lineage>
</organism>
<sequence>MIEVKSWGSGIKGALSQLKSYMANTPTAKYGIITDGNEIVIINKIFKLV</sequence>
<comment type="caution">
    <text evidence="1">The sequence shown here is derived from an EMBL/GenBank/DDBJ whole genome shotgun (WGS) entry which is preliminary data.</text>
</comment>
<proteinExistence type="predicted"/>
<accession>A0ABS7AQS2</accession>